<dbReference type="AlphaFoldDB" id="A0A1I5GS21"/>
<protein>
    <submittedName>
        <fullName evidence="8">Uncharacterized sulfatase</fullName>
    </submittedName>
</protein>
<feature type="transmembrane region" description="Helical" evidence="6">
    <location>
        <begin position="175"/>
        <end position="195"/>
    </location>
</feature>
<dbReference type="RefSeq" id="WP_091653827.1">
    <property type="nucleotide sequence ID" value="NZ_FOVW01000006.1"/>
</dbReference>
<dbReference type="Gene3D" id="3.40.720.10">
    <property type="entry name" value="Alkaline Phosphatase, subunit A"/>
    <property type="match status" value="1"/>
</dbReference>
<gene>
    <name evidence="8" type="ORF">SAMN04488519_10635</name>
</gene>
<proteinExistence type="predicted"/>
<feature type="transmembrane region" description="Helical" evidence="6">
    <location>
        <begin position="93"/>
        <end position="114"/>
    </location>
</feature>
<evidence type="ECO:0000256" key="5">
    <source>
        <dbReference type="ARBA" id="ARBA00023136"/>
    </source>
</evidence>
<name>A0A1I5GS21_9BACT</name>
<sequence length="672" mass="77528">MSQKASIRSTLPYRLRQILKNFWGMALVFIVLMTVLRALELYLVFQNHVLNLTPTDVIVGSFLSDIAWSLYLLGIFFTLYVLLSLLSGNLAKILLQIALTIVVIVQVALIFYFIKTLLPLGKDLFAYNWNDLILTVQASGQLNFISVIGGIVIFLALIALFHYGTRFFHFSLQTYAIFSAILGIGVFSFITFDLAKEASSTEVEQNIKLNKSQFLAEQSFDYWMYGGEYYFDFYLRSGKDDLIVKKEFTSDSYPFLHKAEYPDVLSPYFDSLEKAPDLVFIFLESFGKAYSGRDAYLGSFTPFLDSLEQHSLVWLNALSSTGRTFGLQPGVFGGLPFGAKGFLELYDEFPYHETLLSVLRDNDYEIRYFIGADKNFDHVGDFIDYQRPVQFVDEKLFDPKYSRAPSSGNFSWGYADKELFRNGLEKLPETVTKPQVRIFQTQTSHDPYIVPERPFYREKLRTHLRDYLNLNSSEFDSYLAYEDIYMTVLYADDAVKEFINEYKKRPEFSNTIFIITGDHRLPEIPMSSRLDRFHVPLIIYSPLLERTDYFKGVTSHYEITPSVLAFLEAQVGIELPEQVTWQGQVLDTARNFQSRIAMPLMRNKNQLMEYIHGELFLSDGQLFKIADQLNIDPINSPDDLTQMIGEFEDFKNKNNYMIQTRKLLPPPNLASN</sequence>
<dbReference type="CDD" id="cd16015">
    <property type="entry name" value="LTA_synthase"/>
    <property type="match status" value="1"/>
</dbReference>
<accession>A0A1I5GS21</accession>
<organism evidence="8 9">
    <name type="scientific">Algoriphagus ornithinivorans</name>
    <dbReference type="NCBI Taxonomy" id="226506"/>
    <lineage>
        <taxon>Bacteria</taxon>
        <taxon>Pseudomonadati</taxon>
        <taxon>Bacteroidota</taxon>
        <taxon>Cytophagia</taxon>
        <taxon>Cytophagales</taxon>
        <taxon>Cyclobacteriaceae</taxon>
        <taxon>Algoriphagus</taxon>
    </lineage>
</organism>
<keyword evidence="9" id="KW-1185">Reference proteome</keyword>
<dbReference type="STRING" id="226506.SAMN04488519_10635"/>
<keyword evidence="2" id="KW-1003">Cell membrane</keyword>
<comment type="subcellular location">
    <subcellularLocation>
        <location evidence="1">Cell membrane</location>
        <topology evidence="1">Multi-pass membrane protein</topology>
    </subcellularLocation>
</comment>
<dbReference type="InterPro" id="IPR050448">
    <property type="entry name" value="OpgB/LTA_synthase_biosynth"/>
</dbReference>
<dbReference type="Pfam" id="PF00884">
    <property type="entry name" value="Sulfatase"/>
    <property type="match status" value="1"/>
</dbReference>
<evidence type="ECO:0000313" key="8">
    <source>
        <dbReference type="EMBL" id="SFO38719.1"/>
    </source>
</evidence>
<evidence type="ECO:0000256" key="2">
    <source>
        <dbReference type="ARBA" id="ARBA00022475"/>
    </source>
</evidence>
<dbReference type="PANTHER" id="PTHR47371:SF3">
    <property type="entry name" value="PHOSPHOGLYCEROL TRANSFERASE I"/>
    <property type="match status" value="1"/>
</dbReference>
<dbReference type="EMBL" id="FOVW01000006">
    <property type="protein sequence ID" value="SFO38719.1"/>
    <property type="molecule type" value="Genomic_DNA"/>
</dbReference>
<dbReference type="Proteomes" id="UP000199564">
    <property type="component" value="Unassembled WGS sequence"/>
</dbReference>
<feature type="domain" description="Sulfatase N-terminal" evidence="7">
    <location>
        <begin position="276"/>
        <end position="566"/>
    </location>
</feature>
<dbReference type="InterPro" id="IPR000917">
    <property type="entry name" value="Sulfatase_N"/>
</dbReference>
<keyword evidence="5 6" id="KW-0472">Membrane</keyword>
<dbReference type="GO" id="GO:0005886">
    <property type="term" value="C:plasma membrane"/>
    <property type="evidence" value="ECO:0007669"/>
    <property type="project" value="UniProtKB-SubCell"/>
</dbReference>
<evidence type="ECO:0000256" key="3">
    <source>
        <dbReference type="ARBA" id="ARBA00022692"/>
    </source>
</evidence>
<dbReference type="InterPro" id="IPR017850">
    <property type="entry name" value="Alkaline_phosphatase_core_sf"/>
</dbReference>
<evidence type="ECO:0000256" key="4">
    <source>
        <dbReference type="ARBA" id="ARBA00022989"/>
    </source>
</evidence>
<evidence type="ECO:0000256" key="6">
    <source>
        <dbReference type="SAM" id="Phobius"/>
    </source>
</evidence>
<evidence type="ECO:0000256" key="1">
    <source>
        <dbReference type="ARBA" id="ARBA00004651"/>
    </source>
</evidence>
<feature type="transmembrane region" description="Helical" evidence="6">
    <location>
        <begin position="66"/>
        <end position="86"/>
    </location>
</feature>
<dbReference type="PANTHER" id="PTHR47371">
    <property type="entry name" value="LIPOTEICHOIC ACID SYNTHASE"/>
    <property type="match status" value="1"/>
</dbReference>
<reference evidence="9" key="1">
    <citation type="submission" date="2016-10" db="EMBL/GenBank/DDBJ databases">
        <authorList>
            <person name="Varghese N."/>
            <person name="Submissions S."/>
        </authorList>
    </citation>
    <scope>NUCLEOTIDE SEQUENCE [LARGE SCALE GENOMIC DNA]</scope>
    <source>
        <strain evidence="9">DSM 15282</strain>
    </source>
</reference>
<evidence type="ECO:0000313" key="9">
    <source>
        <dbReference type="Proteomes" id="UP000199564"/>
    </source>
</evidence>
<evidence type="ECO:0000259" key="7">
    <source>
        <dbReference type="Pfam" id="PF00884"/>
    </source>
</evidence>
<keyword evidence="3 6" id="KW-0812">Transmembrane</keyword>
<keyword evidence="4 6" id="KW-1133">Transmembrane helix</keyword>
<feature type="transmembrane region" description="Helical" evidence="6">
    <location>
        <begin position="144"/>
        <end position="163"/>
    </location>
</feature>
<dbReference type="SUPFAM" id="SSF53649">
    <property type="entry name" value="Alkaline phosphatase-like"/>
    <property type="match status" value="1"/>
</dbReference>
<feature type="transmembrane region" description="Helical" evidence="6">
    <location>
        <begin position="21"/>
        <end position="46"/>
    </location>
</feature>